<protein>
    <submittedName>
        <fullName evidence="3">Glycosyltransferase involved in cell wall bisynthesis</fullName>
    </submittedName>
</protein>
<gene>
    <name evidence="3" type="ORF">SAMN05660859_3977</name>
</gene>
<evidence type="ECO:0000313" key="3">
    <source>
        <dbReference type="EMBL" id="SCW93575.1"/>
    </source>
</evidence>
<proteinExistence type="predicted"/>
<dbReference type="Proteomes" id="UP000198889">
    <property type="component" value="Unassembled WGS sequence"/>
</dbReference>
<dbReference type="STRING" id="177413.SAMN05660859_3977"/>
<evidence type="ECO:0000313" key="4">
    <source>
        <dbReference type="Proteomes" id="UP000198889"/>
    </source>
</evidence>
<dbReference type="EMBL" id="FMTP01000008">
    <property type="protein sequence ID" value="SCW93575.1"/>
    <property type="molecule type" value="Genomic_DNA"/>
</dbReference>
<name>A0A1G4UKY4_9HYPH</name>
<accession>A0A1G4UKY4</accession>
<feature type="domain" description="Glycosyltransferase subfamily 4-like N-terminal" evidence="2">
    <location>
        <begin position="50"/>
        <end position="158"/>
    </location>
</feature>
<keyword evidence="3" id="KW-0808">Transferase</keyword>
<evidence type="ECO:0000259" key="2">
    <source>
        <dbReference type="Pfam" id="PF13439"/>
    </source>
</evidence>
<dbReference type="SUPFAM" id="SSF53756">
    <property type="entry name" value="UDP-Glycosyltransferase/glycogen phosphorylase"/>
    <property type="match status" value="1"/>
</dbReference>
<keyword evidence="4" id="KW-1185">Reference proteome</keyword>
<sequence>MTGFAFAIPGDIGLPTGGYAYDRRVIAEAPRAGGRLTHVALPGGFPFPSPAELEASAQTLRALPPGQPVLIDGLALGALPAPLLRALDRPLAALVHHPLALESGLDAGQRAQLFASETAALAQTQAVIATSPATARLLAQDYGVPAARLSVALPGTDPCPRATGTGRPVRLLAVGAVIPRKANVVLVEALATLRAQDWTCHIVGATDRDPAETARVQARIAALGLGERIRLTGTLPSEALAGEFDAADLFVTASLFEGYGMGLTEALARGLPVVATRAGAIPDTVPPAAALLAEPGDAGSLAEALRRLLDDPDRRRRMADEAWHYGHSLPTWTQTAAVLIAALKEMPR</sequence>
<feature type="domain" description="Glycosyl transferase family 1" evidence="1">
    <location>
        <begin position="170"/>
        <end position="322"/>
    </location>
</feature>
<dbReference type="AlphaFoldDB" id="A0A1G4UKY4"/>
<dbReference type="Pfam" id="PF00534">
    <property type="entry name" value="Glycos_transf_1"/>
    <property type="match status" value="1"/>
</dbReference>
<evidence type="ECO:0000259" key="1">
    <source>
        <dbReference type="Pfam" id="PF00534"/>
    </source>
</evidence>
<reference evidence="4" key="1">
    <citation type="submission" date="2016-10" db="EMBL/GenBank/DDBJ databases">
        <authorList>
            <person name="Varghese N."/>
            <person name="Submissions S."/>
        </authorList>
    </citation>
    <scope>NUCLEOTIDE SEQUENCE [LARGE SCALE GENOMIC DNA]</scope>
    <source>
        <strain evidence="4">CGMCC 1.1761</strain>
    </source>
</reference>
<dbReference type="PANTHER" id="PTHR12526">
    <property type="entry name" value="GLYCOSYLTRANSFERASE"/>
    <property type="match status" value="1"/>
</dbReference>
<dbReference type="RefSeq" id="WP_091443305.1">
    <property type="nucleotide sequence ID" value="NZ_FMTP01000008.1"/>
</dbReference>
<dbReference type="InterPro" id="IPR001296">
    <property type="entry name" value="Glyco_trans_1"/>
</dbReference>
<organism evidence="3 4">
    <name type="scientific">Ancylobacter rudongensis</name>
    <dbReference type="NCBI Taxonomy" id="177413"/>
    <lineage>
        <taxon>Bacteria</taxon>
        <taxon>Pseudomonadati</taxon>
        <taxon>Pseudomonadota</taxon>
        <taxon>Alphaproteobacteria</taxon>
        <taxon>Hyphomicrobiales</taxon>
        <taxon>Xanthobacteraceae</taxon>
        <taxon>Ancylobacter</taxon>
    </lineage>
</organism>
<dbReference type="GO" id="GO:0016757">
    <property type="term" value="F:glycosyltransferase activity"/>
    <property type="evidence" value="ECO:0007669"/>
    <property type="project" value="InterPro"/>
</dbReference>
<dbReference type="Gene3D" id="3.40.50.2000">
    <property type="entry name" value="Glycogen Phosphorylase B"/>
    <property type="match status" value="2"/>
</dbReference>
<dbReference type="Pfam" id="PF13439">
    <property type="entry name" value="Glyco_transf_4"/>
    <property type="match status" value="1"/>
</dbReference>
<dbReference type="PANTHER" id="PTHR12526:SF636">
    <property type="entry name" value="BLL3647 PROTEIN"/>
    <property type="match status" value="1"/>
</dbReference>
<dbReference type="InterPro" id="IPR028098">
    <property type="entry name" value="Glyco_trans_4-like_N"/>
</dbReference>
<dbReference type="CDD" id="cd03801">
    <property type="entry name" value="GT4_PimA-like"/>
    <property type="match status" value="1"/>
</dbReference>